<evidence type="ECO:0000256" key="6">
    <source>
        <dbReference type="ARBA" id="ARBA00022989"/>
    </source>
</evidence>
<evidence type="ECO:0000256" key="3">
    <source>
        <dbReference type="ARBA" id="ARBA00022448"/>
    </source>
</evidence>
<evidence type="ECO:0000256" key="5">
    <source>
        <dbReference type="ARBA" id="ARBA00022927"/>
    </source>
</evidence>
<dbReference type="Proteomes" id="UP001174909">
    <property type="component" value="Unassembled WGS sequence"/>
</dbReference>
<accession>A0AA35RLI7</accession>
<evidence type="ECO:0000256" key="4">
    <source>
        <dbReference type="ARBA" id="ARBA00022692"/>
    </source>
</evidence>
<feature type="transmembrane region" description="Helical" evidence="9">
    <location>
        <begin position="98"/>
        <end position="120"/>
    </location>
</feature>
<dbReference type="AlphaFoldDB" id="A0AA35RLI7"/>
<dbReference type="InterPro" id="IPR007305">
    <property type="entry name" value="Vesicle_transpt_Got1/SFT2"/>
</dbReference>
<keyword evidence="3 9" id="KW-0813">Transport</keyword>
<evidence type="ECO:0000256" key="7">
    <source>
        <dbReference type="ARBA" id="ARBA00023136"/>
    </source>
</evidence>
<evidence type="ECO:0000256" key="2">
    <source>
        <dbReference type="ARBA" id="ARBA00004141"/>
    </source>
</evidence>
<feature type="transmembrane region" description="Helical" evidence="9">
    <location>
        <begin position="132"/>
        <end position="150"/>
    </location>
</feature>
<feature type="transmembrane region" description="Helical" evidence="9">
    <location>
        <begin position="67"/>
        <end position="92"/>
    </location>
</feature>
<dbReference type="GO" id="GO:0016020">
    <property type="term" value="C:membrane"/>
    <property type="evidence" value="ECO:0007669"/>
    <property type="project" value="UniProtKB-SubCell"/>
</dbReference>
<proteinExistence type="inferred from homology"/>
<comment type="function">
    <text evidence="1 9">May be involved in fusion of retrograde transport vesicles derived from an endocytic compartment with the Golgi complex.</text>
</comment>
<dbReference type="PANTHER" id="PTHR23137">
    <property type="entry name" value="VESICLE TRANSPORT PROTEIN-RELATED"/>
    <property type="match status" value="1"/>
</dbReference>
<dbReference type="GO" id="GO:0005737">
    <property type="term" value="C:cytoplasm"/>
    <property type="evidence" value="ECO:0007669"/>
    <property type="project" value="UniProtKB-ARBA"/>
</dbReference>
<evidence type="ECO:0000313" key="11">
    <source>
        <dbReference type="Proteomes" id="UP001174909"/>
    </source>
</evidence>
<keyword evidence="4 9" id="KW-0812">Transmembrane</keyword>
<protein>
    <recommendedName>
        <fullName evidence="9">Vesicle transport protein</fullName>
    </recommendedName>
</protein>
<name>A0AA35RLI7_GEOBA</name>
<dbReference type="Pfam" id="PF04178">
    <property type="entry name" value="Got1"/>
    <property type="match status" value="1"/>
</dbReference>
<sequence length="205" mass="22229">MDRIPYIYGRTFRATPTWAWLGIEMLPSSSPDGGSNGVTSALSSLWNASSDKDDTCRTWGLSKKERIIGFFTCLALGLICFGLALALTPVIVLKSRKFAALFTMGSLFSMSSFSFLWGPMAHLSHLLSCERLPFTLGYLATAVGTLYCALSLHSTILTIILAGAQILAFLWFLVSYIPGGTSGLKLMVKLFSRLFSSTISTAIDA</sequence>
<feature type="transmembrane region" description="Helical" evidence="9">
    <location>
        <begin position="156"/>
        <end position="177"/>
    </location>
</feature>
<keyword evidence="7 9" id="KW-0472">Membrane</keyword>
<evidence type="ECO:0000256" key="8">
    <source>
        <dbReference type="ARBA" id="ARBA00025800"/>
    </source>
</evidence>
<gene>
    <name evidence="10" type="ORF">GBAR_LOCUS8688</name>
</gene>
<reference evidence="10" key="1">
    <citation type="submission" date="2023-03" db="EMBL/GenBank/DDBJ databases">
        <authorList>
            <person name="Steffen K."/>
            <person name="Cardenas P."/>
        </authorList>
    </citation>
    <scope>NUCLEOTIDE SEQUENCE</scope>
</reference>
<evidence type="ECO:0000313" key="10">
    <source>
        <dbReference type="EMBL" id="CAI8013775.1"/>
    </source>
</evidence>
<evidence type="ECO:0000256" key="9">
    <source>
        <dbReference type="RuleBase" id="RU363111"/>
    </source>
</evidence>
<dbReference type="InterPro" id="IPR011691">
    <property type="entry name" value="Vesicle_transpt_SFT2"/>
</dbReference>
<keyword evidence="5 9" id="KW-0653">Protein transport</keyword>
<dbReference type="EMBL" id="CASHTH010001294">
    <property type="protein sequence ID" value="CAI8013775.1"/>
    <property type="molecule type" value="Genomic_DNA"/>
</dbReference>
<dbReference type="GO" id="GO:0015031">
    <property type="term" value="P:protein transport"/>
    <property type="evidence" value="ECO:0007669"/>
    <property type="project" value="UniProtKB-KW"/>
</dbReference>
<comment type="caution">
    <text evidence="10">The sequence shown here is derived from an EMBL/GenBank/DDBJ whole genome shotgun (WGS) entry which is preliminary data.</text>
</comment>
<dbReference type="GO" id="GO:0012505">
    <property type="term" value="C:endomembrane system"/>
    <property type="evidence" value="ECO:0007669"/>
    <property type="project" value="UniProtKB-ARBA"/>
</dbReference>
<dbReference type="GO" id="GO:0016192">
    <property type="term" value="P:vesicle-mediated transport"/>
    <property type="evidence" value="ECO:0007669"/>
    <property type="project" value="InterPro"/>
</dbReference>
<evidence type="ECO:0000256" key="1">
    <source>
        <dbReference type="ARBA" id="ARBA00003566"/>
    </source>
</evidence>
<keyword evidence="11" id="KW-1185">Reference proteome</keyword>
<comment type="subcellular location">
    <subcellularLocation>
        <location evidence="2 9">Membrane</location>
        <topology evidence="2 9">Multi-pass membrane protein</topology>
    </subcellularLocation>
</comment>
<organism evidence="10 11">
    <name type="scientific">Geodia barretti</name>
    <name type="common">Barrett's horny sponge</name>
    <dbReference type="NCBI Taxonomy" id="519541"/>
    <lineage>
        <taxon>Eukaryota</taxon>
        <taxon>Metazoa</taxon>
        <taxon>Porifera</taxon>
        <taxon>Demospongiae</taxon>
        <taxon>Heteroscleromorpha</taxon>
        <taxon>Tetractinellida</taxon>
        <taxon>Astrophorina</taxon>
        <taxon>Geodiidae</taxon>
        <taxon>Geodia</taxon>
    </lineage>
</organism>
<keyword evidence="6 9" id="KW-1133">Transmembrane helix</keyword>
<comment type="similarity">
    <text evidence="8 9">Belongs to the SFT2 family.</text>
</comment>
<dbReference type="PANTHER" id="PTHR23137:SF36">
    <property type="entry name" value="VESICLE TRANSPORT PROTEIN SFT2C"/>
    <property type="match status" value="1"/>
</dbReference>